<dbReference type="CDD" id="cd06587">
    <property type="entry name" value="VOC"/>
    <property type="match status" value="1"/>
</dbReference>
<sequence length="131" mass="14907">MQPMSAFTTDLQHSGMIAHNLDETVDFYTAKLGFELVGVFPNGENRCAFMRYGHLTIETWEGEEAPLTTGAINHWALDTPDIEAAYQNARDLGLEIKEDGIQSIPTFWDRGIRYFNVYGPNRETIEFCQIL</sequence>
<evidence type="ECO:0000259" key="1">
    <source>
        <dbReference type="PROSITE" id="PS51819"/>
    </source>
</evidence>
<dbReference type="Gene3D" id="3.10.180.10">
    <property type="entry name" value="2,3-Dihydroxybiphenyl 1,2-Dioxygenase, domain 1"/>
    <property type="match status" value="1"/>
</dbReference>
<dbReference type="GeneID" id="91566768"/>
<dbReference type="KEGG" id="bii:BINDI_1313"/>
<dbReference type="InterPro" id="IPR029068">
    <property type="entry name" value="Glyas_Bleomycin-R_OHBP_Dase"/>
</dbReference>
<reference evidence="2 3" key="1">
    <citation type="journal article" date="2014" name="Appl. Environ. Microbiol.">
        <title>Genomic encyclopedia of type strains of the genus Bifidobacterium.</title>
        <authorList>
            <person name="Milani C."/>
            <person name="Lugli G.A."/>
            <person name="Duranti S."/>
            <person name="Turroni F."/>
            <person name="Bottacini F."/>
            <person name="Mangifesta M."/>
            <person name="Sanchez B."/>
            <person name="Viappiani A."/>
            <person name="Mancabelli L."/>
            <person name="Taminiau B."/>
            <person name="Delcenserie V."/>
            <person name="Barrangou R."/>
            <person name="Margolles A."/>
            <person name="van Sinderen D."/>
            <person name="Ventura M."/>
        </authorList>
    </citation>
    <scope>NUCLEOTIDE SEQUENCE [LARGE SCALE GENOMIC DNA]</scope>
    <source>
        <strain evidence="2 3">LMG 11587</strain>
    </source>
</reference>
<protein>
    <submittedName>
        <fullName evidence="2">Glyoxalase family protein</fullName>
    </submittedName>
</protein>
<accession>A0A087VW14</accession>
<dbReference type="RefSeq" id="WP_237742939.1">
    <property type="nucleotide sequence ID" value="NZ_CP006018.1"/>
</dbReference>
<proteinExistence type="predicted"/>
<evidence type="ECO:0000313" key="3">
    <source>
        <dbReference type="Proteomes" id="UP000028569"/>
    </source>
</evidence>
<dbReference type="InterPro" id="IPR037523">
    <property type="entry name" value="VOC_core"/>
</dbReference>
<keyword evidence="3" id="KW-1185">Reference proteome</keyword>
<dbReference type="PROSITE" id="PS51819">
    <property type="entry name" value="VOC"/>
    <property type="match status" value="1"/>
</dbReference>
<name>A0A087VW14_9BIFI</name>
<dbReference type="InterPro" id="IPR004360">
    <property type="entry name" value="Glyas_Fos-R_dOase_dom"/>
</dbReference>
<evidence type="ECO:0000313" key="2">
    <source>
        <dbReference type="EMBL" id="AIC92567.1"/>
    </source>
</evidence>
<dbReference type="SUPFAM" id="SSF54593">
    <property type="entry name" value="Glyoxalase/Bleomycin resistance protein/Dihydroxybiphenyl dioxygenase"/>
    <property type="match status" value="1"/>
</dbReference>
<gene>
    <name evidence="2" type="ORF">BINDI_1313</name>
</gene>
<dbReference type="EMBL" id="CP006018">
    <property type="protein sequence ID" value="AIC92567.1"/>
    <property type="molecule type" value="Genomic_DNA"/>
</dbReference>
<dbReference type="Pfam" id="PF00903">
    <property type="entry name" value="Glyoxalase"/>
    <property type="match status" value="1"/>
</dbReference>
<feature type="domain" description="VOC" evidence="1">
    <location>
        <begin position="10"/>
        <end position="130"/>
    </location>
</feature>
<dbReference type="Proteomes" id="UP000028569">
    <property type="component" value="Chromosome"/>
</dbReference>
<dbReference type="AlphaFoldDB" id="A0A087VW14"/>
<organism evidence="2 3">
    <name type="scientific">Bifidobacterium [indicum] DSM 20214 = LMG 11587</name>
    <dbReference type="NCBI Taxonomy" id="1341694"/>
    <lineage>
        <taxon>Bacteria</taxon>
        <taxon>Bacillati</taxon>
        <taxon>Actinomycetota</taxon>
        <taxon>Actinomycetes</taxon>
        <taxon>Bifidobacteriales</taxon>
        <taxon>Bifidobacteriaceae</taxon>
        <taxon>Bifidobacterium</taxon>
    </lineage>
</organism>
<dbReference type="HOGENOM" id="CLU_046006_8_2_11"/>